<gene>
    <name evidence="3" type="ORF">URODEC1_LOCUS113901</name>
</gene>
<evidence type="ECO:0000256" key="1">
    <source>
        <dbReference type="SAM" id="MobiDB-lite"/>
    </source>
</evidence>
<dbReference type="InterPro" id="IPR018848">
    <property type="entry name" value="WIYLD_domain"/>
</dbReference>
<dbReference type="Gene3D" id="1.10.8.850">
    <property type="entry name" value="Histone-lysine N methyltransferase , C-terminal domain-like"/>
    <property type="match status" value="1"/>
</dbReference>
<accession>A0ABC9GBN1</accession>
<dbReference type="Pfam" id="PF10440">
    <property type="entry name" value="WIYLD"/>
    <property type="match status" value="1"/>
</dbReference>
<sequence>MPPPEGEKGDARIDAAVDHFVAMGFAARDVRSAAEALLKEHGGADAGWPFLEEGSYRAVQEMLLEEEEEEVALILDAAGGSQQPEVAVANEASPEHGMQISQVYSELPSETNSVLEKSKLLASPNESPVHEALLPFPTATSTARLRPPTYGWISTESESESESDDGEILSAVPDPAESLLCKRKRPSRWDECTKWLMISRSQDSDGSYNVGRCFNP</sequence>
<dbReference type="PANTHER" id="PTHR34271:SF18">
    <property type="entry name" value="WIYLD DOMAIN-CONTAINING PROTEIN"/>
    <property type="match status" value="1"/>
</dbReference>
<feature type="region of interest" description="Disordered" evidence="1">
    <location>
        <begin position="145"/>
        <end position="175"/>
    </location>
</feature>
<name>A0ABC9GBN1_9POAL</name>
<protein>
    <recommendedName>
        <fullName evidence="2">WIYLD domain-containing protein</fullName>
    </recommendedName>
</protein>
<dbReference type="EMBL" id="OZ075118">
    <property type="protein sequence ID" value="CAL5090488.1"/>
    <property type="molecule type" value="Genomic_DNA"/>
</dbReference>
<evidence type="ECO:0000313" key="3">
    <source>
        <dbReference type="EMBL" id="CAL5090488.1"/>
    </source>
</evidence>
<dbReference type="Proteomes" id="UP001497457">
    <property type="component" value="Chromosome 8b"/>
</dbReference>
<reference evidence="4" key="1">
    <citation type="submission" date="2024-06" db="EMBL/GenBank/DDBJ databases">
        <authorList>
            <person name="Ryan C."/>
        </authorList>
    </citation>
    <scope>NUCLEOTIDE SEQUENCE [LARGE SCALE GENOMIC DNA]</scope>
</reference>
<feature type="domain" description="WIYLD" evidence="2">
    <location>
        <begin position="8"/>
        <end position="69"/>
    </location>
</feature>
<evidence type="ECO:0000259" key="2">
    <source>
        <dbReference type="Pfam" id="PF10440"/>
    </source>
</evidence>
<dbReference type="PANTHER" id="PTHR34271">
    <property type="entry name" value="NUCLEOLAR HISTONE METHYLTRANSFERASE-RELATED PROTEIN"/>
    <property type="match status" value="1"/>
</dbReference>
<evidence type="ECO:0000313" key="4">
    <source>
        <dbReference type="Proteomes" id="UP001497457"/>
    </source>
</evidence>
<reference evidence="3 4" key="2">
    <citation type="submission" date="2024-10" db="EMBL/GenBank/DDBJ databases">
        <authorList>
            <person name="Ryan C."/>
        </authorList>
    </citation>
    <scope>NUCLEOTIDE SEQUENCE [LARGE SCALE GENOMIC DNA]</scope>
</reference>
<organism evidence="3 4">
    <name type="scientific">Urochloa decumbens</name>
    <dbReference type="NCBI Taxonomy" id="240449"/>
    <lineage>
        <taxon>Eukaryota</taxon>
        <taxon>Viridiplantae</taxon>
        <taxon>Streptophyta</taxon>
        <taxon>Embryophyta</taxon>
        <taxon>Tracheophyta</taxon>
        <taxon>Spermatophyta</taxon>
        <taxon>Magnoliopsida</taxon>
        <taxon>Liliopsida</taxon>
        <taxon>Poales</taxon>
        <taxon>Poaceae</taxon>
        <taxon>PACMAD clade</taxon>
        <taxon>Panicoideae</taxon>
        <taxon>Panicodae</taxon>
        <taxon>Paniceae</taxon>
        <taxon>Melinidinae</taxon>
        <taxon>Urochloa</taxon>
    </lineage>
</organism>
<feature type="compositionally biased region" description="Acidic residues" evidence="1">
    <location>
        <begin position="157"/>
        <end position="167"/>
    </location>
</feature>
<proteinExistence type="predicted"/>
<dbReference type="InterPro" id="IPR043017">
    <property type="entry name" value="WIYLD_dom_sf"/>
</dbReference>
<dbReference type="AlphaFoldDB" id="A0ABC9GBN1"/>
<keyword evidence="4" id="KW-1185">Reference proteome</keyword>